<evidence type="ECO:0000256" key="2">
    <source>
        <dbReference type="ARBA" id="ARBA00022475"/>
    </source>
</evidence>
<proteinExistence type="inferred from homology"/>
<sequence>MRLTGRRGGCVVSVLIAAHNEGHTIGPCLDRLLGDGRDTHLDVVVAANGCSDDTADQARRRGVTVVDLPSPGKAAALNAAEARATGFPRVYLDADISLSSADLRLLIAPLDRVGAHGTVVLAAVPRRAIDAHGATRPVRMYFDINARHPAYRDGLFGRGAIAISEKGRRRFTEFPLLVADDLFLDSQFSAAEKVEVAQVESVVETPRTVPDLLRRLARVRRGNSELRSAESEGDVRPRSSLSWLSAEVRRQPGLAPSAMVYVGLTLAAQVQARLARPGWGTTRTAPDSVVPT</sequence>
<dbReference type="EMBL" id="CP011112">
    <property type="protein sequence ID" value="AKU15922.1"/>
    <property type="molecule type" value="Genomic_DNA"/>
</dbReference>
<evidence type="ECO:0000256" key="5">
    <source>
        <dbReference type="ARBA" id="ARBA00023136"/>
    </source>
</evidence>
<evidence type="ECO:0000256" key="1">
    <source>
        <dbReference type="ARBA" id="ARBA00004236"/>
    </source>
</evidence>
<keyword evidence="5" id="KW-0472">Membrane</keyword>
<comment type="pathway">
    <text evidence="7">Carotenoid biosynthesis; staphyloxanthin biosynthesis; staphyloxanthin from farnesyl diphosphate: step 4/5.</text>
</comment>
<evidence type="ECO:0000256" key="3">
    <source>
        <dbReference type="ARBA" id="ARBA00022676"/>
    </source>
</evidence>
<feature type="domain" description="Glycosyltransferase 2-like" evidence="10">
    <location>
        <begin position="13"/>
        <end position="120"/>
    </location>
</feature>
<evidence type="ECO:0000256" key="8">
    <source>
        <dbReference type="ARBA" id="ARBA00038120"/>
    </source>
</evidence>
<dbReference type="KEGG" id="lmoi:VV02_08765"/>
<evidence type="ECO:0000313" key="11">
    <source>
        <dbReference type="EMBL" id="AKU15922.1"/>
    </source>
</evidence>
<evidence type="ECO:0000313" key="12">
    <source>
        <dbReference type="Proteomes" id="UP000066480"/>
    </source>
</evidence>
<keyword evidence="3" id="KW-0328">Glycosyltransferase</keyword>
<dbReference type="GO" id="GO:0016757">
    <property type="term" value="F:glycosyltransferase activity"/>
    <property type="evidence" value="ECO:0007669"/>
    <property type="project" value="UniProtKB-KW"/>
</dbReference>
<dbReference type="SUPFAM" id="SSF53448">
    <property type="entry name" value="Nucleotide-diphospho-sugar transferases"/>
    <property type="match status" value="1"/>
</dbReference>
<dbReference type="InterPro" id="IPR001173">
    <property type="entry name" value="Glyco_trans_2-like"/>
</dbReference>
<protein>
    <recommendedName>
        <fullName evidence="9">4,4'-diaponeurosporenoate glycosyltransferase</fullName>
    </recommendedName>
</protein>
<evidence type="ECO:0000256" key="9">
    <source>
        <dbReference type="ARBA" id="ARBA00040345"/>
    </source>
</evidence>
<accession>A0A0K1JGS6</accession>
<dbReference type="GO" id="GO:0005886">
    <property type="term" value="C:plasma membrane"/>
    <property type="evidence" value="ECO:0007669"/>
    <property type="project" value="UniProtKB-SubCell"/>
</dbReference>
<dbReference type="Gene3D" id="3.90.550.10">
    <property type="entry name" value="Spore Coat Polysaccharide Biosynthesis Protein SpsA, Chain A"/>
    <property type="match status" value="1"/>
</dbReference>
<keyword evidence="2" id="KW-1003">Cell membrane</keyword>
<dbReference type="AlphaFoldDB" id="A0A0K1JGS6"/>
<comment type="subcellular location">
    <subcellularLocation>
        <location evidence="1">Cell membrane</location>
    </subcellularLocation>
</comment>
<reference evidence="11 12" key="1">
    <citation type="submission" date="2015-03" db="EMBL/GenBank/DDBJ databases">
        <title>Luteipulveratus halotolerans sp. nov., a novel actinobacterium (Dermacoccaceae) from Sarawak, Malaysia.</title>
        <authorList>
            <person name="Juboi H."/>
            <person name="Basik A."/>
            <person name="Shamsul S.S."/>
            <person name="Arnold P."/>
            <person name="Schmitt E.K."/>
            <person name="Sanglier J.-J."/>
            <person name="Yeo T."/>
        </authorList>
    </citation>
    <scope>NUCLEOTIDE SEQUENCE [LARGE SCALE GENOMIC DNA]</scope>
    <source>
        <strain evidence="11 12">MN07-A0370</strain>
    </source>
</reference>
<keyword evidence="12" id="KW-1185">Reference proteome</keyword>
<dbReference type="PANTHER" id="PTHR43646:SF2">
    <property type="entry name" value="GLYCOSYLTRANSFERASE 2-LIKE DOMAIN-CONTAINING PROTEIN"/>
    <property type="match status" value="1"/>
</dbReference>
<evidence type="ECO:0000256" key="7">
    <source>
        <dbReference type="ARBA" id="ARBA00037904"/>
    </source>
</evidence>
<dbReference type="PANTHER" id="PTHR43646">
    <property type="entry name" value="GLYCOSYLTRANSFERASE"/>
    <property type="match status" value="1"/>
</dbReference>
<dbReference type="Proteomes" id="UP000066480">
    <property type="component" value="Chromosome"/>
</dbReference>
<evidence type="ECO:0000259" key="10">
    <source>
        <dbReference type="Pfam" id="PF00535"/>
    </source>
</evidence>
<dbReference type="Pfam" id="PF00535">
    <property type="entry name" value="Glycos_transf_2"/>
    <property type="match status" value="1"/>
</dbReference>
<comment type="similarity">
    <text evidence="8">Belongs to the glycosyltransferase 2 family. CrtQ subfamily.</text>
</comment>
<organism evidence="11 12">
    <name type="scientific">Luteipulveratus mongoliensis</name>
    <dbReference type="NCBI Taxonomy" id="571913"/>
    <lineage>
        <taxon>Bacteria</taxon>
        <taxon>Bacillati</taxon>
        <taxon>Actinomycetota</taxon>
        <taxon>Actinomycetes</taxon>
        <taxon>Micrococcales</taxon>
        <taxon>Dermacoccaceae</taxon>
        <taxon>Luteipulveratus</taxon>
    </lineage>
</organism>
<evidence type="ECO:0000256" key="6">
    <source>
        <dbReference type="ARBA" id="ARBA00037281"/>
    </source>
</evidence>
<evidence type="ECO:0000256" key="4">
    <source>
        <dbReference type="ARBA" id="ARBA00022679"/>
    </source>
</evidence>
<comment type="function">
    <text evidence="6">Catalyzes the glycosylation of 4,4'-diaponeurosporenoate, i.e. the esterification of glucose at the C1'' position with the carboxyl group of 4,4'-diaponeurosporenic acid, to form glycosyl-4,4'-diaponeurosporenoate. This is a step in the biosynthesis of staphyloxanthin, an orange pigment present in most staphylococci strains.</text>
</comment>
<name>A0A0K1JGS6_9MICO</name>
<gene>
    <name evidence="11" type="ORF">VV02_08765</name>
</gene>
<keyword evidence="4" id="KW-0808">Transferase</keyword>
<dbReference type="InterPro" id="IPR029044">
    <property type="entry name" value="Nucleotide-diphossugar_trans"/>
</dbReference>
<dbReference type="STRING" id="571913.VV02_08765"/>